<dbReference type="AlphaFoldDB" id="A0A1R3JDY9"/>
<dbReference type="Gramene" id="OMO93038">
    <property type="protein sequence ID" value="OMO93038"/>
    <property type="gene ID" value="CCACVL1_06666"/>
</dbReference>
<keyword evidence="2" id="KW-1185">Reference proteome</keyword>
<protein>
    <submittedName>
        <fullName evidence="1">Uncharacterized protein</fullName>
    </submittedName>
</protein>
<reference evidence="1 2" key="1">
    <citation type="submission" date="2013-09" db="EMBL/GenBank/DDBJ databases">
        <title>Corchorus capsularis genome sequencing.</title>
        <authorList>
            <person name="Alam M."/>
            <person name="Haque M.S."/>
            <person name="Islam M.S."/>
            <person name="Emdad E.M."/>
            <person name="Islam M.M."/>
            <person name="Ahmed B."/>
            <person name="Halim A."/>
            <person name="Hossen Q.M.M."/>
            <person name="Hossain M.Z."/>
            <person name="Ahmed R."/>
            <person name="Khan M.M."/>
            <person name="Islam R."/>
            <person name="Rashid M.M."/>
            <person name="Khan S.A."/>
            <person name="Rahman M.S."/>
            <person name="Alam M."/>
        </authorList>
    </citation>
    <scope>NUCLEOTIDE SEQUENCE [LARGE SCALE GENOMIC DNA]</scope>
    <source>
        <strain evidence="2">cv. CVL-1</strain>
        <tissue evidence="1">Whole seedling</tissue>
    </source>
</reference>
<proteinExistence type="predicted"/>
<name>A0A1R3JDY9_COCAP</name>
<accession>A0A1R3JDY9</accession>
<dbReference type="EMBL" id="AWWV01008121">
    <property type="protein sequence ID" value="OMO93038.1"/>
    <property type="molecule type" value="Genomic_DNA"/>
</dbReference>
<gene>
    <name evidence="1" type="ORF">CCACVL1_06666</name>
</gene>
<sequence length="33" mass="3600">MEMKKPGKGFPFPGFSFLVVSKWIGYGGLCFGS</sequence>
<organism evidence="1 2">
    <name type="scientific">Corchorus capsularis</name>
    <name type="common">Jute</name>
    <dbReference type="NCBI Taxonomy" id="210143"/>
    <lineage>
        <taxon>Eukaryota</taxon>
        <taxon>Viridiplantae</taxon>
        <taxon>Streptophyta</taxon>
        <taxon>Embryophyta</taxon>
        <taxon>Tracheophyta</taxon>
        <taxon>Spermatophyta</taxon>
        <taxon>Magnoliopsida</taxon>
        <taxon>eudicotyledons</taxon>
        <taxon>Gunneridae</taxon>
        <taxon>Pentapetalae</taxon>
        <taxon>rosids</taxon>
        <taxon>malvids</taxon>
        <taxon>Malvales</taxon>
        <taxon>Malvaceae</taxon>
        <taxon>Grewioideae</taxon>
        <taxon>Apeibeae</taxon>
        <taxon>Corchorus</taxon>
    </lineage>
</organism>
<comment type="caution">
    <text evidence="1">The sequence shown here is derived from an EMBL/GenBank/DDBJ whole genome shotgun (WGS) entry which is preliminary data.</text>
</comment>
<evidence type="ECO:0000313" key="1">
    <source>
        <dbReference type="EMBL" id="OMO93038.1"/>
    </source>
</evidence>
<evidence type="ECO:0000313" key="2">
    <source>
        <dbReference type="Proteomes" id="UP000188268"/>
    </source>
</evidence>
<dbReference type="Proteomes" id="UP000188268">
    <property type="component" value="Unassembled WGS sequence"/>
</dbReference>